<dbReference type="PANTHER" id="PTHR45709">
    <property type="entry name" value="LARGE SUBUNIT GTPASE 1 HOMOLOG-RELATED"/>
    <property type="match status" value="1"/>
</dbReference>
<protein>
    <submittedName>
        <fullName evidence="4">Uncharacterized protein</fullName>
    </submittedName>
</protein>
<sequence length="277" mass="29709">MPSFVPMDIQVLSGVLPISRISAIPFCVHQLSQLLPLERILGLTHPSLSTSPAFALSASGATGGVASTSTSGFDDGLAGMSTSQPTSRSKTKPPSAPPPIEDKRTWRPGQRPTQAPDRTAHDNQRRWTANDIMTAYAEKKGWVTAKAGRPDVHRAGNAILRLVAEGKMAWAFWPPGGGSDRGGGAEEGDGIWLQGGVMQHGWDEFEVDDDADGDEESESESGSEESESESDEEEEESNEDTRVRTREESDGGDEDEKALTGSKRQLGRFGALSIDDD</sequence>
<feature type="compositionally biased region" description="Basic and acidic residues" evidence="3">
    <location>
        <begin position="239"/>
        <end position="249"/>
    </location>
</feature>
<evidence type="ECO:0000313" key="5">
    <source>
        <dbReference type="Proteomes" id="UP000053820"/>
    </source>
</evidence>
<feature type="compositionally biased region" description="Acidic residues" evidence="3">
    <location>
        <begin position="207"/>
        <end position="238"/>
    </location>
</feature>
<keyword evidence="1" id="KW-0547">Nucleotide-binding</keyword>
<evidence type="ECO:0000256" key="1">
    <source>
        <dbReference type="ARBA" id="ARBA00022741"/>
    </source>
</evidence>
<dbReference type="Proteomes" id="UP000053820">
    <property type="component" value="Unassembled WGS sequence"/>
</dbReference>
<organism evidence="4 5">
    <name type="scientific">Hydnomerulius pinastri MD-312</name>
    <dbReference type="NCBI Taxonomy" id="994086"/>
    <lineage>
        <taxon>Eukaryota</taxon>
        <taxon>Fungi</taxon>
        <taxon>Dikarya</taxon>
        <taxon>Basidiomycota</taxon>
        <taxon>Agaricomycotina</taxon>
        <taxon>Agaricomycetes</taxon>
        <taxon>Agaricomycetidae</taxon>
        <taxon>Boletales</taxon>
        <taxon>Boletales incertae sedis</taxon>
        <taxon>Leucogyrophana</taxon>
    </lineage>
</organism>
<name>A0A0C9VWH7_9AGAM</name>
<dbReference type="PANTHER" id="PTHR45709:SF3">
    <property type="entry name" value="GUANINE NUCLEOTIDE-BINDING PROTEIN-LIKE 1"/>
    <property type="match status" value="1"/>
</dbReference>
<proteinExistence type="predicted"/>
<feature type="region of interest" description="Disordered" evidence="3">
    <location>
        <begin position="207"/>
        <end position="277"/>
    </location>
</feature>
<accession>A0A0C9VWH7</accession>
<dbReference type="GO" id="GO:0005525">
    <property type="term" value="F:GTP binding"/>
    <property type="evidence" value="ECO:0007669"/>
    <property type="project" value="UniProtKB-KW"/>
</dbReference>
<gene>
    <name evidence="4" type="ORF">HYDPIDRAFT_114164</name>
</gene>
<dbReference type="GO" id="GO:0003924">
    <property type="term" value="F:GTPase activity"/>
    <property type="evidence" value="ECO:0007669"/>
    <property type="project" value="InterPro"/>
</dbReference>
<evidence type="ECO:0000313" key="4">
    <source>
        <dbReference type="EMBL" id="KIJ62520.1"/>
    </source>
</evidence>
<dbReference type="HOGENOM" id="CLU_1004950_0_0_1"/>
<dbReference type="AlphaFoldDB" id="A0A0C9VWH7"/>
<evidence type="ECO:0000256" key="3">
    <source>
        <dbReference type="SAM" id="MobiDB-lite"/>
    </source>
</evidence>
<reference evidence="4 5" key="1">
    <citation type="submission" date="2014-04" db="EMBL/GenBank/DDBJ databases">
        <title>Evolutionary Origins and Diversification of the Mycorrhizal Mutualists.</title>
        <authorList>
            <consortium name="DOE Joint Genome Institute"/>
            <consortium name="Mycorrhizal Genomics Consortium"/>
            <person name="Kohler A."/>
            <person name="Kuo A."/>
            <person name="Nagy L.G."/>
            <person name="Floudas D."/>
            <person name="Copeland A."/>
            <person name="Barry K.W."/>
            <person name="Cichocki N."/>
            <person name="Veneault-Fourrey C."/>
            <person name="LaButti K."/>
            <person name="Lindquist E.A."/>
            <person name="Lipzen A."/>
            <person name="Lundell T."/>
            <person name="Morin E."/>
            <person name="Murat C."/>
            <person name="Riley R."/>
            <person name="Ohm R."/>
            <person name="Sun H."/>
            <person name="Tunlid A."/>
            <person name="Henrissat B."/>
            <person name="Grigoriev I.V."/>
            <person name="Hibbett D.S."/>
            <person name="Martin F."/>
        </authorList>
    </citation>
    <scope>NUCLEOTIDE SEQUENCE [LARGE SCALE GENOMIC DNA]</scope>
    <source>
        <strain evidence="4 5">MD-312</strain>
    </source>
</reference>
<dbReference type="EMBL" id="KN839854">
    <property type="protein sequence ID" value="KIJ62520.1"/>
    <property type="molecule type" value="Genomic_DNA"/>
</dbReference>
<evidence type="ECO:0000256" key="2">
    <source>
        <dbReference type="ARBA" id="ARBA00023134"/>
    </source>
</evidence>
<feature type="region of interest" description="Disordered" evidence="3">
    <location>
        <begin position="59"/>
        <end position="126"/>
    </location>
</feature>
<dbReference type="InterPro" id="IPR043358">
    <property type="entry name" value="GNL1-like"/>
</dbReference>
<keyword evidence="2" id="KW-0342">GTP-binding</keyword>
<dbReference type="OrthoDB" id="61815at2759"/>
<keyword evidence="5" id="KW-1185">Reference proteome</keyword>